<evidence type="ECO:0000313" key="4">
    <source>
        <dbReference type="Proteomes" id="UP000612362"/>
    </source>
</evidence>
<keyword evidence="2" id="KW-1133">Transmembrane helix</keyword>
<accession>A0A8J3HXF7</accession>
<name>A0A8J3HXF7_9CHLR</name>
<keyword evidence="4" id="KW-1185">Reference proteome</keyword>
<evidence type="ECO:0000313" key="3">
    <source>
        <dbReference type="EMBL" id="GHO42683.1"/>
    </source>
</evidence>
<feature type="compositionally biased region" description="Polar residues" evidence="1">
    <location>
        <begin position="172"/>
        <end position="190"/>
    </location>
</feature>
<feature type="compositionally biased region" description="Polar residues" evidence="1">
    <location>
        <begin position="111"/>
        <end position="121"/>
    </location>
</feature>
<dbReference type="Proteomes" id="UP000612362">
    <property type="component" value="Unassembled WGS sequence"/>
</dbReference>
<feature type="region of interest" description="Disordered" evidence="1">
    <location>
        <begin position="96"/>
        <end position="190"/>
    </location>
</feature>
<organism evidence="3 4">
    <name type="scientific">Ktedonospora formicarum</name>
    <dbReference type="NCBI Taxonomy" id="2778364"/>
    <lineage>
        <taxon>Bacteria</taxon>
        <taxon>Bacillati</taxon>
        <taxon>Chloroflexota</taxon>
        <taxon>Ktedonobacteria</taxon>
        <taxon>Ktedonobacterales</taxon>
        <taxon>Ktedonobacteraceae</taxon>
        <taxon>Ktedonospora</taxon>
    </lineage>
</organism>
<evidence type="ECO:0008006" key="5">
    <source>
        <dbReference type="Google" id="ProtNLM"/>
    </source>
</evidence>
<gene>
    <name evidence="3" type="ORF">KSX_08460</name>
</gene>
<keyword evidence="2" id="KW-0472">Membrane</keyword>
<evidence type="ECO:0000256" key="1">
    <source>
        <dbReference type="SAM" id="MobiDB-lite"/>
    </source>
</evidence>
<sequence>MVFCGQCGLQMAPGTTRCPRCGAVVESGQSAQNPDINGANDQTVESQSFFTPHAQAGRPQPGTHASQPGGPQPILLRGSDNAYNQQNAFDATSMVDAQTNMNPGPGMMQQRGGTYTPGSNYPPSQSSFPSMQPGSGYGASQPGIQNYPPSNPSFQVPNAPQSGGPYSFPGFAQQQQNPAFQGSPAEQQSSEIKAISSRGRTTALISILVGMLFILVAMVLFIMQFNHMIG</sequence>
<protein>
    <recommendedName>
        <fullName evidence="5">Zinc-ribbon domain-containing protein</fullName>
    </recommendedName>
</protein>
<feature type="compositionally biased region" description="Low complexity" evidence="1">
    <location>
        <begin position="122"/>
        <end position="134"/>
    </location>
</feature>
<dbReference type="AlphaFoldDB" id="A0A8J3HXF7"/>
<comment type="caution">
    <text evidence="3">The sequence shown here is derived from an EMBL/GenBank/DDBJ whole genome shotgun (WGS) entry which is preliminary data.</text>
</comment>
<dbReference type="EMBL" id="BNJF01000001">
    <property type="protein sequence ID" value="GHO42683.1"/>
    <property type="molecule type" value="Genomic_DNA"/>
</dbReference>
<feature type="transmembrane region" description="Helical" evidence="2">
    <location>
        <begin position="203"/>
        <end position="225"/>
    </location>
</feature>
<reference evidence="3" key="1">
    <citation type="submission" date="2020-10" db="EMBL/GenBank/DDBJ databases">
        <title>Taxonomic study of unclassified bacteria belonging to the class Ktedonobacteria.</title>
        <authorList>
            <person name="Yabe S."/>
            <person name="Wang C.M."/>
            <person name="Zheng Y."/>
            <person name="Sakai Y."/>
            <person name="Cavaletti L."/>
            <person name="Monciardini P."/>
            <person name="Donadio S."/>
        </authorList>
    </citation>
    <scope>NUCLEOTIDE SEQUENCE</scope>
    <source>
        <strain evidence="3">SOSP1-1</strain>
    </source>
</reference>
<dbReference type="RefSeq" id="WP_220192197.1">
    <property type="nucleotide sequence ID" value="NZ_BNJF01000001.1"/>
</dbReference>
<evidence type="ECO:0000256" key="2">
    <source>
        <dbReference type="SAM" id="Phobius"/>
    </source>
</evidence>
<feature type="region of interest" description="Disordered" evidence="1">
    <location>
        <begin position="52"/>
        <end position="78"/>
    </location>
</feature>
<proteinExistence type="predicted"/>
<feature type="compositionally biased region" description="Polar residues" evidence="1">
    <location>
        <begin position="142"/>
        <end position="161"/>
    </location>
</feature>
<keyword evidence="2" id="KW-0812">Transmembrane</keyword>